<sequence length="98" mass="11404">MLAILTTNYPACLKMWKGWNMSETVSKSKTYPHIRLLFWEAKGLQSKKHELKKLFLRERNAVCTINEKHLLPNVVLNLCNFVTYRQDITDPAARALLS</sequence>
<reference evidence="1" key="1">
    <citation type="journal article" date="2023" name="G3 (Bethesda)">
        <title>Whole genome assemblies of Zophobas morio and Tenebrio molitor.</title>
        <authorList>
            <person name="Kaur S."/>
            <person name="Stinson S.A."/>
            <person name="diCenzo G.C."/>
        </authorList>
    </citation>
    <scope>NUCLEOTIDE SEQUENCE</scope>
    <source>
        <strain evidence="1">QUZm001</strain>
    </source>
</reference>
<keyword evidence="2" id="KW-1185">Reference proteome</keyword>
<dbReference type="AlphaFoldDB" id="A0AA38M0L4"/>
<evidence type="ECO:0000313" key="1">
    <source>
        <dbReference type="EMBL" id="KAJ3630115.1"/>
    </source>
</evidence>
<proteinExistence type="predicted"/>
<name>A0AA38M0L4_9CUCU</name>
<organism evidence="1 2">
    <name type="scientific">Zophobas morio</name>
    <dbReference type="NCBI Taxonomy" id="2755281"/>
    <lineage>
        <taxon>Eukaryota</taxon>
        <taxon>Metazoa</taxon>
        <taxon>Ecdysozoa</taxon>
        <taxon>Arthropoda</taxon>
        <taxon>Hexapoda</taxon>
        <taxon>Insecta</taxon>
        <taxon>Pterygota</taxon>
        <taxon>Neoptera</taxon>
        <taxon>Endopterygota</taxon>
        <taxon>Coleoptera</taxon>
        <taxon>Polyphaga</taxon>
        <taxon>Cucujiformia</taxon>
        <taxon>Tenebrionidae</taxon>
        <taxon>Zophobas</taxon>
    </lineage>
</organism>
<protein>
    <submittedName>
        <fullName evidence="1">Uncharacterized protein</fullName>
    </submittedName>
</protein>
<accession>A0AA38M0L4</accession>
<comment type="caution">
    <text evidence="1">The sequence shown here is derived from an EMBL/GenBank/DDBJ whole genome shotgun (WGS) entry which is preliminary data.</text>
</comment>
<dbReference type="EMBL" id="JALNTZ010000818">
    <property type="protein sequence ID" value="KAJ3630115.1"/>
    <property type="molecule type" value="Genomic_DNA"/>
</dbReference>
<gene>
    <name evidence="1" type="ORF">Zmor_027055</name>
</gene>
<evidence type="ECO:0000313" key="2">
    <source>
        <dbReference type="Proteomes" id="UP001168821"/>
    </source>
</evidence>
<dbReference type="Proteomes" id="UP001168821">
    <property type="component" value="Unassembled WGS sequence"/>
</dbReference>